<name>A0ABV5I2B5_9RHOB</name>
<protein>
    <submittedName>
        <fullName evidence="3">Uncharacterized protein</fullName>
    </submittedName>
</protein>
<dbReference type="RefSeq" id="WP_377070393.1">
    <property type="nucleotide sequence ID" value="NZ_JBHMEC010000018.1"/>
</dbReference>
<keyword evidence="4" id="KW-1185">Reference proteome</keyword>
<accession>A0ABV5I2B5</accession>
<comment type="caution">
    <text evidence="3">The sequence shown here is derived from an EMBL/GenBank/DDBJ whole genome shotgun (WGS) entry which is preliminary data.</text>
</comment>
<reference evidence="3 4" key="1">
    <citation type="submission" date="2024-09" db="EMBL/GenBank/DDBJ databases">
        <authorList>
            <person name="Sun Q."/>
            <person name="Mori K."/>
        </authorList>
    </citation>
    <scope>NUCLEOTIDE SEQUENCE [LARGE SCALE GENOMIC DNA]</scope>
    <source>
        <strain evidence="3 4">CECT 9424</strain>
    </source>
</reference>
<keyword evidence="2" id="KW-0472">Membrane</keyword>
<evidence type="ECO:0000313" key="3">
    <source>
        <dbReference type="EMBL" id="MFB9150840.1"/>
    </source>
</evidence>
<dbReference type="EMBL" id="JBHMEC010000018">
    <property type="protein sequence ID" value="MFB9150840.1"/>
    <property type="molecule type" value="Genomic_DNA"/>
</dbReference>
<evidence type="ECO:0000256" key="1">
    <source>
        <dbReference type="SAM" id="MobiDB-lite"/>
    </source>
</evidence>
<feature type="region of interest" description="Disordered" evidence="1">
    <location>
        <begin position="101"/>
        <end position="206"/>
    </location>
</feature>
<sequence length="486" mass="51100">MTRAPLRRVAAALPIPRPGIGALAVALAVAVAVIGAGAYGLRGMIADRVAPVGPPPAVTGRLAATLPSPAPDAGIPAAAQPAIGPRAEGTVALSAHPGALARPAGRATLPHTPRLSRIFRGAPPATPPARPSPDARQQQGTDTAVLRPRSRPGSLRQRTAERQAPQQFVSLRPRLRPADLDIPAAPRKTRRAPQAQPEAAREPVQRTAAIAARPKVLRTSSRCPRRLTAAMPGRARGAAGAHAIMARLSGIEGVTRDAYVTREILSGNMPGFLRDLRPVSLRGRAADGRRVTITLCVTPDYLAVGSDRDYTRIPLGLRAATRIGGAFGMVLPTPRMVDLIHRAADVRIAPRPMPAGPKMRSTDYLTRHNATVAAQISAAGASQGALISGHKKDVVLTNRLAERPGRVAIYGWHRANGEPIQPLSTVHGAGYADYSHGVRLVSRTAYLDGRPADLRDLLASPRYAALLSEEGPVTGPRLRMAALAAN</sequence>
<dbReference type="Proteomes" id="UP001589670">
    <property type="component" value="Unassembled WGS sequence"/>
</dbReference>
<organism evidence="3 4">
    <name type="scientific">Roseovarius ramblicola</name>
    <dbReference type="NCBI Taxonomy" id="2022336"/>
    <lineage>
        <taxon>Bacteria</taxon>
        <taxon>Pseudomonadati</taxon>
        <taxon>Pseudomonadota</taxon>
        <taxon>Alphaproteobacteria</taxon>
        <taxon>Rhodobacterales</taxon>
        <taxon>Roseobacteraceae</taxon>
        <taxon>Roseovarius</taxon>
    </lineage>
</organism>
<proteinExistence type="predicted"/>
<evidence type="ECO:0000256" key="2">
    <source>
        <dbReference type="SAM" id="Phobius"/>
    </source>
</evidence>
<gene>
    <name evidence="3" type="ORF">ACFFU4_13885</name>
</gene>
<feature type="transmembrane region" description="Helical" evidence="2">
    <location>
        <begin position="20"/>
        <end position="41"/>
    </location>
</feature>
<keyword evidence="2" id="KW-0812">Transmembrane</keyword>
<keyword evidence="2" id="KW-1133">Transmembrane helix</keyword>
<evidence type="ECO:0000313" key="4">
    <source>
        <dbReference type="Proteomes" id="UP001589670"/>
    </source>
</evidence>